<reference evidence="1 2" key="1">
    <citation type="journal article" date="2011" name="Stand. Genomic Sci.">
        <title>Non-contiguous finished genome sequence and contextual data of the filamentous soil bacterium Ktedonobacter racemifer type strain (SOSP1-21).</title>
        <authorList>
            <person name="Chang Y.J."/>
            <person name="Land M."/>
            <person name="Hauser L."/>
            <person name="Chertkov O."/>
            <person name="Del Rio T.G."/>
            <person name="Nolan M."/>
            <person name="Copeland A."/>
            <person name="Tice H."/>
            <person name="Cheng J.F."/>
            <person name="Lucas S."/>
            <person name="Han C."/>
            <person name="Goodwin L."/>
            <person name="Pitluck S."/>
            <person name="Ivanova N."/>
            <person name="Ovchinikova G."/>
            <person name="Pati A."/>
            <person name="Chen A."/>
            <person name="Palaniappan K."/>
            <person name="Mavromatis K."/>
            <person name="Liolios K."/>
            <person name="Brettin T."/>
            <person name="Fiebig A."/>
            <person name="Rohde M."/>
            <person name="Abt B."/>
            <person name="Goker M."/>
            <person name="Detter J.C."/>
            <person name="Woyke T."/>
            <person name="Bristow J."/>
            <person name="Eisen J.A."/>
            <person name="Markowitz V."/>
            <person name="Hugenholtz P."/>
            <person name="Kyrpides N.C."/>
            <person name="Klenk H.P."/>
            <person name="Lapidus A."/>
        </authorList>
    </citation>
    <scope>NUCLEOTIDE SEQUENCE [LARGE SCALE GENOMIC DNA]</scope>
    <source>
        <strain evidence="2">DSM 44963</strain>
    </source>
</reference>
<organism evidence="1 2">
    <name type="scientific">Ktedonobacter racemifer DSM 44963</name>
    <dbReference type="NCBI Taxonomy" id="485913"/>
    <lineage>
        <taxon>Bacteria</taxon>
        <taxon>Bacillati</taxon>
        <taxon>Chloroflexota</taxon>
        <taxon>Ktedonobacteria</taxon>
        <taxon>Ktedonobacterales</taxon>
        <taxon>Ktedonobacteraceae</taxon>
        <taxon>Ktedonobacter</taxon>
    </lineage>
</organism>
<comment type="caution">
    <text evidence="1">The sequence shown here is derived from an EMBL/GenBank/DDBJ whole genome shotgun (WGS) entry which is preliminary data.</text>
</comment>
<keyword evidence="2" id="KW-1185">Reference proteome</keyword>
<dbReference type="STRING" id="485913.Krac_6541"/>
<name>D6TV17_KTERA</name>
<sequence>MAMSESDVVKSVREAPINYPLLKLIHHEFGNGLAVLSGYRRLLQRAISARVQEAFPPTREVWQDRNECCLGYLRTMQDREMRLNDLLVQLRELSPRATDEPLCQNFVWIDLVSLLGPVIEQRAPLCPDGVLQVSMPAQSLFIMCDPFWLQVLFEHVLLNYLFVRQADILPAEIHLEPFLNPMGREAKITLRIRSDLPSLALGREGEFEAQIRGVEEGEAEACLALCHEILHEHGGRIWSEQEGSLSLALPLAEEREDML</sequence>
<gene>
    <name evidence="1" type="ORF">Krac_6541</name>
</gene>
<evidence type="ECO:0000313" key="2">
    <source>
        <dbReference type="Proteomes" id="UP000004508"/>
    </source>
</evidence>
<proteinExistence type="predicted"/>
<evidence type="ECO:0000313" key="1">
    <source>
        <dbReference type="EMBL" id="EFH85343.1"/>
    </source>
</evidence>
<dbReference type="EMBL" id="ADVG01000003">
    <property type="protein sequence ID" value="EFH85343.1"/>
    <property type="molecule type" value="Genomic_DNA"/>
</dbReference>
<evidence type="ECO:0008006" key="3">
    <source>
        <dbReference type="Google" id="ProtNLM"/>
    </source>
</evidence>
<accession>D6TV17</accession>
<dbReference type="InParanoid" id="D6TV17"/>
<dbReference type="OrthoDB" id="9825284at2"/>
<dbReference type="AlphaFoldDB" id="D6TV17"/>
<protein>
    <recommendedName>
        <fullName evidence="3">Histidine kinase</fullName>
    </recommendedName>
</protein>
<dbReference type="Proteomes" id="UP000004508">
    <property type="component" value="Unassembled WGS sequence"/>
</dbReference>